<dbReference type="AlphaFoldDB" id="A0A1I8FMV1"/>
<accession>A0A1I8FMV1</accession>
<proteinExistence type="predicted"/>
<evidence type="ECO:0000313" key="1">
    <source>
        <dbReference type="Proteomes" id="UP000095280"/>
    </source>
</evidence>
<keyword evidence="1" id="KW-1185">Reference proteome</keyword>
<dbReference type="GO" id="GO:0035556">
    <property type="term" value="P:intracellular signal transduction"/>
    <property type="evidence" value="ECO:0007669"/>
    <property type="project" value="InterPro"/>
</dbReference>
<dbReference type="Proteomes" id="UP000095280">
    <property type="component" value="Unplaced"/>
</dbReference>
<dbReference type="Gene3D" id="3.10.20.230">
    <property type="entry name" value="Doublecortin domain"/>
    <property type="match status" value="1"/>
</dbReference>
<evidence type="ECO:0000313" key="2">
    <source>
        <dbReference type="WBParaSite" id="maker-unitig_39372-snap-gene-0.2-mRNA-1"/>
    </source>
</evidence>
<reference evidence="2" key="1">
    <citation type="submission" date="2016-11" db="UniProtKB">
        <authorList>
            <consortium name="WormBaseParasite"/>
        </authorList>
    </citation>
    <scope>IDENTIFICATION</scope>
</reference>
<protein>
    <submittedName>
        <fullName evidence="2">Uncharacterized protein</fullName>
    </submittedName>
</protein>
<dbReference type="InterPro" id="IPR036572">
    <property type="entry name" value="Doublecortin_dom_sf"/>
</dbReference>
<name>A0A1I8FMV1_9PLAT</name>
<organism evidence="1 2">
    <name type="scientific">Macrostomum lignano</name>
    <dbReference type="NCBI Taxonomy" id="282301"/>
    <lineage>
        <taxon>Eukaryota</taxon>
        <taxon>Metazoa</taxon>
        <taxon>Spiralia</taxon>
        <taxon>Lophotrochozoa</taxon>
        <taxon>Platyhelminthes</taxon>
        <taxon>Rhabditophora</taxon>
        <taxon>Macrostomorpha</taxon>
        <taxon>Macrostomida</taxon>
        <taxon>Macrostomidae</taxon>
        <taxon>Macrostomum</taxon>
    </lineage>
</organism>
<sequence>MQQAAAQQTNFKRTFGSDFIATATRTIRDSQMALNCRALSNIRALLDDLTRGPVCNRNVLPQGVRYLFEAQTDEFEVCKILSKAAATCALSLIEQLKKLNYGAAAAKKQKGCQWKWPAAAAASSSVILQHPHRLQTRGRIAVILPAGGVREPRRPARVLLNSRTAKSCRQSDGRHQSGCCRLPGGAVTCLEDFFADASVFVAYGNEKLNNADFVLDEQDEEVSEPDECSSREHAVCFFNDILHCWAANRRRLANGKAERFIALL</sequence>
<dbReference type="WBParaSite" id="maker-unitig_39372-snap-gene-0.2-mRNA-1">
    <property type="protein sequence ID" value="maker-unitig_39372-snap-gene-0.2-mRNA-1"/>
    <property type="gene ID" value="maker-unitig_39372-snap-gene-0.2"/>
</dbReference>